<comment type="caution">
    <text evidence="1">The sequence shown here is derived from an EMBL/GenBank/DDBJ whole genome shotgun (WGS) entry which is preliminary data.</text>
</comment>
<dbReference type="EMBL" id="NCDQ01000582">
    <property type="protein sequence ID" value="OYW97869.1"/>
    <property type="molecule type" value="Genomic_DNA"/>
</dbReference>
<gene>
    <name evidence="1" type="ORF">B7Z12_20840</name>
</gene>
<organism evidence="1 2">
    <name type="scientific">Caulobacter vibrioides</name>
    <name type="common">Caulobacter crescentus</name>
    <dbReference type="NCBI Taxonomy" id="155892"/>
    <lineage>
        <taxon>Bacteria</taxon>
        <taxon>Pseudomonadati</taxon>
        <taxon>Pseudomonadota</taxon>
        <taxon>Alphaproteobacteria</taxon>
        <taxon>Caulobacterales</taxon>
        <taxon>Caulobacteraceae</taxon>
        <taxon>Caulobacter</taxon>
    </lineage>
</organism>
<dbReference type="Proteomes" id="UP000215616">
    <property type="component" value="Unassembled WGS sequence"/>
</dbReference>
<accession>A0A258CQH8</accession>
<evidence type="ECO:0000313" key="1">
    <source>
        <dbReference type="EMBL" id="OYW97869.1"/>
    </source>
</evidence>
<protein>
    <submittedName>
        <fullName evidence="1">Uncharacterized protein</fullName>
    </submittedName>
</protein>
<evidence type="ECO:0000313" key="2">
    <source>
        <dbReference type="Proteomes" id="UP000215616"/>
    </source>
</evidence>
<sequence>MQPALRSAGPALSAISPRLEIGAYEALWLEPGATFKTLADRFAALPSSRNLSTRRLATRILRSRPNRGLVGRDPCGRRPGHRRFEGPCPWTWLRSSVG</sequence>
<dbReference type="AlphaFoldDB" id="A0A258CQH8"/>
<name>A0A258CQH8_CAUVI</name>
<proteinExistence type="predicted"/>
<reference evidence="1 2" key="1">
    <citation type="submission" date="2017-03" db="EMBL/GenBank/DDBJ databases">
        <title>Lifting the veil on microbial sulfur biogeochemistry in mining wastewaters.</title>
        <authorList>
            <person name="Kantor R.S."/>
            <person name="Colenbrander Nelson T."/>
            <person name="Marshall S."/>
            <person name="Bennett D."/>
            <person name="Apte S."/>
            <person name="Camacho D."/>
            <person name="Thomas B.C."/>
            <person name="Warren L.A."/>
            <person name="Banfield J.F."/>
        </authorList>
    </citation>
    <scope>NUCLEOTIDE SEQUENCE [LARGE SCALE GENOMIC DNA]</scope>
    <source>
        <strain evidence="1">32-67-7</strain>
    </source>
</reference>